<organism evidence="3 4">
    <name type="scientific">Peptidiphaga gingivicola</name>
    <dbReference type="NCBI Taxonomy" id="2741497"/>
    <lineage>
        <taxon>Bacteria</taxon>
        <taxon>Bacillati</taxon>
        <taxon>Actinomycetota</taxon>
        <taxon>Actinomycetes</taxon>
        <taxon>Actinomycetales</taxon>
        <taxon>Actinomycetaceae</taxon>
        <taxon>Peptidiphaga</taxon>
    </lineage>
</organism>
<proteinExistence type="predicted"/>
<accession>A0A179B2Q1</accession>
<keyword evidence="4" id="KW-1185">Reference proteome</keyword>
<evidence type="ECO:0000256" key="1">
    <source>
        <dbReference type="SAM" id="MobiDB-lite"/>
    </source>
</evidence>
<feature type="domain" description="GmrSD restriction endonucleases N-terminal" evidence="2">
    <location>
        <begin position="22"/>
        <end position="212"/>
    </location>
</feature>
<evidence type="ECO:0000259" key="2">
    <source>
        <dbReference type="Pfam" id="PF03235"/>
    </source>
</evidence>
<comment type="caution">
    <text evidence="3">The sequence shown here is derived from an EMBL/GenBank/DDBJ whole genome shotgun (WGS) entry which is preliminary data.</text>
</comment>
<name>A0A179B2Q1_9ACTO</name>
<dbReference type="EMBL" id="LVZK01000001">
    <property type="protein sequence ID" value="OAP85962.1"/>
    <property type="molecule type" value="Genomic_DNA"/>
</dbReference>
<evidence type="ECO:0000313" key="3">
    <source>
        <dbReference type="EMBL" id="OAP85962.1"/>
    </source>
</evidence>
<dbReference type="PANTHER" id="PTHR37292:SF2">
    <property type="entry name" value="DUF262 DOMAIN-CONTAINING PROTEIN"/>
    <property type="match status" value="1"/>
</dbReference>
<dbReference type="AlphaFoldDB" id="A0A179B2Q1"/>
<evidence type="ECO:0000313" key="4">
    <source>
        <dbReference type="Proteomes" id="UP000078368"/>
    </source>
</evidence>
<feature type="region of interest" description="Disordered" evidence="1">
    <location>
        <begin position="528"/>
        <end position="553"/>
    </location>
</feature>
<dbReference type="RefSeq" id="WP_064230885.1">
    <property type="nucleotide sequence ID" value="NZ_LVZK01000001.1"/>
</dbReference>
<gene>
    <name evidence="3" type="ORF">A4H34_01875</name>
</gene>
<reference evidence="3 4" key="1">
    <citation type="submission" date="2016-04" db="EMBL/GenBank/DDBJ databases">
        <title>Peptidophaga gingivicola gen. nov., sp. nov., isolated from human subgingival plaque.</title>
        <authorList>
            <person name="Beall C.J."/>
            <person name="Mokrzan E.M."/>
            <person name="Griffen A.L."/>
            <person name="Leys E.J."/>
        </authorList>
    </citation>
    <scope>NUCLEOTIDE SEQUENCE [LARGE SCALE GENOMIC DNA]</scope>
    <source>
        <strain evidence="3 4">BA112</strain>
    </source>
</reference>
<dbReference type="InterPro" id="IPR004919">
    <property type="entry name" value="GmrSD_N"/>
</dbReference>
<protein>
    <recommendedName>
        <fullName evidence="2">GmrSD restriction endonucleases N-terminal domain-containing protein</fullName>
    </recommendedName>
</protein>
<dbReference type="Proteomes" id="UP000078368">
    <property type="component" value="Unassembled WGS sequence"/>
</dbReference>
<dbReference type="OrthoDB" id="9787127at2"/>
<dbReference type="Pfam" id="PF03235">
    <property type="entry name" value="GmrSD_N"/>
    <property type="match status" value="1"/>
</dbReference>
<sequence length="553" mass="62311">MDDSQASSTNRDYTIAELSALVTSGRLRLPQFQRSFRWDAQDVLNLFDSILRGYPFGSLLLWQREAGADDLRIGALEVQAGARQDALWVVDGQQRITSLVNAVDPRGMADPRFALGYSLRAKKVVLLNRNEGSSVIPLPDLFDFARALEWLRNNPDVSNAAENIQEVAARLNRLSIPAIIMEEANEGTLREIFDRINYRGKRLNPAEIFDAIHGGPDRGLTTSGIATHVNEQTRFGRLDDTVVVQALLVRRHPDITRDLRNEFFLSRRNISAFPQEDEEEAYKETERALVSAIRFLQRTVGVPHMALLPFRFQLLVLTRFFALFPEPHDRNLELISRWFWRTSVGAETLGISGSQRDLRYMAKLIAPGKESSSVQQLIKAAKLTMKPESDFTNLLDLTTFRTDRANSKVVLAALWNKHPVDVRTNSAMTPDQLADQLENDSTPQAVTIKLAPDSAESAGFAANRLISFVDRQEFIGRASAETNLDSLLLDEKMLSALQENRHEDFLRMRSGVLRRYLNDFLDARTAYGQEDRPPLEDFIFEDGDPDGDPGAPA</sequence>
<dbReference type="PANTHER" id="PTHR37292">
    <property type="entry name" value="VNG6097C"/>
    <property type="match status" value="1"/>
</dbReference>
<feature type="compositionally biased region" description="Acidic residues" evidence="1">
    <location>
        <begin position="538"/>
        <end position="547"/>
    </location>
</feature>
<dbReference type="STRING" id="1823756.A4H34_01875"/>